<protein>
    <submittedName>
        <fullName evidence="3">Uncharacterized protein</fullName>
    </submittedName>
</protein>
<feature type="chain" id="PRO_5021463206" evidence="2">
    <location>
        <begin position="23"/>
        <end position="145"/>
    </location>
</feature>
<proteinExistence type="predicted"/>
<keyword evidence="4" id="KW-1185">Reference proteome</keyword>
<dbReference type="RefSeq" id="WP_141168471.1">
    <property type="nucleotide sequence ID" value="NZ_VHLH01000059.1"/>
</dbReference>
<organism evidence="3 4">
    <name type="scientific">Pararhizobium mangrovi</name>
    <dbReference type="NCBI Taxonomy" id="2590452"/>
    <lineage>
        <taxon>Bacteria</taxon>
        <taxon>Pseudomonadati</taxon>
        <taxon>Pseudomonadota</taxon>
        <taxon>Alphaproteobacteria</taxon>
        <taxon>Hyphomicrobiales</taxon>
        <taxon>Rhizobiaceae</taxon>
        <taxon>Rhizobium/Agrobacterium group</taxon>
        <taxon>Pararhizobium</taxon>
    </lineage>
</organism>
<dbReference type="EMBL" id="VHLH01000059">
    <property type="protein sequence ID" value="TPW25746.1"/>
    <property type="molecule type" value="Genomic_DNA"/>
</dbReference>
<sequence>MRRHTLVVAGFALALAPSSGVAQETKNNYSLQKVEGGVVRMNNATGEVSMCHTQAGELVCEMAADERNALEKRVEALEKRVDRLTDGEGDTASGRSPDRNLDRAMDAVEHAVRRFFAMIDDLNRDFLRRDHYGEPDDRTAPGQRT</sequence>
<evidence type="ECO:0000256" key="2">
    <source>
        <dbReference type="SAM" id="SignalP"/>
    </source>
</evidence>
<comment type="caution">
    <text evidence="3">The sequence shown here is derived from an EMBL/GenBank/DDBJ whole genome shotgun (WGS) entry which is preliminary data.</text>
</comment>
<feature type="region of interest" description="Disordered" evidence="1">
    <location>
        <begin position="81"/>
        <end position="102"/>
    </location>
</feature>
<gene>
    <name evidence="3" type="ORF">FJU11_18090</name>
</gene>
<feature type="signal peptide" evidence="2">
    <location>
        <begin position="1"/>
        <end position="22"/>
    </location>
</feature>
<name>A0A506TWS4_9HYPH</name>
<evidence type="ECO:0000313" key="3">
    <source>
        <dbReference type="EMBL" id="TPW25746.1"/>
    </source>
</evidence>
<evidence type="ECO:0000256" key="1">
    <source>
        <dbReference type="SAM" id="MobiDB-lite"/>
    </source>
</evidence>
<accession>A0A506TWS4</accession>
<dbReference type="Proteomes" id="UP000320314">
    <property type="component" value="Unassembled WGS sequence"/>
</dbReference>
<reference evidence="3 4" key="1">
    <citation type="submission" date="2019-06" db="EMBL/GenBank/DDBJ databases">
        <authorList>
            <person name="Li M."/>
        </authorList>
    </citation>
    <scope>NUCLEOTIDE SEQUENCE [LARGE SCALE GENOMIC DNA]</scope>
    <source>
        <strain evidence="3 4">BGMRC6574</strain>
    </source>
</reference>
<keyword evidence="2" id="KW-0732">Signal</keyword>
<evidence type="ECO:0000313" key="4">
    <source>
        <dbReference type="Proteomes" id="UP000320314"/>
    </source>
</evidence>
<dbReference type="AlphaFoldDB" id="A0A506TWS4"/>
<dbReference type="OrthoDB" id="7870871at2"/>